<dbReference type="Pfam" id="PF00268">
    <property type="entry name" value="Ribonuc_red_sm"/>
    <property type="match status" value="1"/>
</dbReference>
<accession>A0A6C0BK80</accession>
<dbReference type="SUPFAM" id="SSF47240">
    <property type="entry name" value="Ferritin-like"/>
    <property type="match status" value="1"/>
</dbReference>
<keyword evidence="2" id="KW-1133">Transmembrane helix</keyword>
<name>A0A6C0BK80_9ZZZZ</name>
<dbReference type="CDD" id="cd01049">
    <property type="entry name" value="RNRR2"/>
    <property type="match status" value="1"/>
</dbReference>
<dbReference type="GO" id="GO:0016491">
    <property type="term" value="F:oxidoreductase activity"/>
    <property type="evidence" value="ECO:0007669"/>
    <property type="project" value="InterPro"/>
</dbReference>
<keyword evidence="2" id="KW-0812">Transmembrane</keyword>
<feature type="transmembrane region" description="Helical" evidence="2">
    <location>
        <begin position="201"/>
        <end position="222"/>
    </location>
</feature>
<dbReference type="GO" id="GO:0009263">
    <property type="term" value="P:deoxyribonucleotide biosynthetic process"/>
    <property type="evidence" value="ECO:0007669"/>
    <property type="project" value="InterPro"/>
</dbReference>
<dbReference type="PANTHER" id="PTHR23409:SF18">
    <property type="entry name" value="RIBONUCLEOSIDE-DIPHOSPHATE REDUCTASE SUBUNIT M2"/>
    <property type="match status" value="1"/>
</dbReference>
<reference evidence="3" key="1">
    <citation type="journal article" date="2020" name="Nature">
        <title>Giant virus diversity and host interactions through global metagenomics.</title>
        <authorList>
            <person name="Schulz F."/>
            <person name="Roux S."/>
            <person name="Paez-Espino D."/>
            <person name="Jungbluth S."/>
            <person name="Walsh D.A."/>
            <person name="Denef V.J."/>
            <person name="McMahon K.D."/>
            <person name="Konstantinidis K.T."/>
            <person name="Eloe-Fadrosh E.A."/>
            <person name="Kyrpides N.C."/>
            <person name="Woyke T."/>
        </authorList>
    </citation>
    <scope>NUCLEOTIDE SEQUENCE</scope>
    <source>
        <strain evidence="3">GVMAG-M-3300013006-15</strain>
    </source>
</reference>
<dbReference type="PANTHER" id="PTHR23409">
    <property type="entry name" value="RIBONUCLEOSIDE-DIPHOSPHATE REDUCTASE SMALL CHAIN"/>
    <property type="match status" value="1"/>
</dbReference>
<dbReference type="PROSITE" id="PS00368">
    <property type="entry name" value="RIBORED_SMALL"/>
    <property type="match status" value="1"/>
</dbReference>
<evidence type="ECO:0000313" key="3">
    <source>
        <dbReference type="EMBL" id="QHS91733.1"/>
    </source>
</evidence>
<dbReference type="Gene3D" id="1.10.620.20">
    <property type="entry name" value="Ribonucleotide Reductase, subunit A"/>
    <property type="match status" value="1"/>
</dbReference>
<organism evidence="3">
    <name type="scientific">viral metagenome</name>
    <dbReference type="NCBI Taxonomy" id="1070528"/>
    <lineage>
        <taxon>unclassified sequences</taxon>
        <taxon>metagenomes</taxon>
        <taxon>organismal metagenomes</taxon>
    </lineage>
</organism>
<evidence type="ECO:0000256" key="2">
    <source>
        <dbReference type="SAM" id="Phobius"/>
    </source>
</evidence>
<dbReference type="InterPro" id="IPR000358">
    <property type="entry name" value="RNR_small_fam"/>
</dbReference>
<dbReference type="InterPro" id="IPR009078">
    <property type="entry name" value="Ferritin-like_SF"/>
</dbReference>
<dbReference type="InterPro" id="IPR030475">
    <property type="entry name" value="RNR_small_AS"/>
</dbReference>
<sequence>MATLDIFVIMNTEKTRMESPIVINVSEEESLTECSKGIQSIEAKTVLTDEDAERFVVFPIKQPSLYQMYQKHLSVFWIPEEVSLAKDVDDYANKLTTNERYFINRVLGFFAGSDGIVMENLALRFMREVPHTEAKLFYGVQNMMEGVHSVMYSLLIDTYIKDREEKRNMLGAITRIPCVQKKAAWALQWIDSVEADFPTRLLAFAIVEGIFFSGAFCAIFWLKQRGIMPGLTTSNEFISRDEGLHTDFACLLYGMQDNKLTKTKAYRLVKEAVKIEKEFITESLPCALVGMNSKQMSQYIEFVADRLLLQLGYPKAFNSANPFPFMERISLEGKDNFFEKRVTNYALSGIGKTEEEQSFGLDADF</sequence>
<protein>
    <submittedName>
        <fullName evidence="3">Uncharacterized protein</fullName>
    </submittedName>
</protein>
<proteinExistence type="inferred from homology"/>
<dbReference type="AlphaFoldDB" id="A0A6C0BK80"/>
<keyword evidence="2" id="KW-0472">Membrane</keyword>
<dbReference type="InterPro" id="IPR033909">
    <property type="entry name" value="RNR_small"/>
</dbReference>
<evidence type="ECO:0000256" key="1">
    <source>
        <dbReference type="ARBA" id="ARBA00009303"/>
    </source>
</evidence>
<dbReference type="InterPro" id="IPR012348">
    <property type="entry name" value="RNR-like"/>
</dbReference>
<comment type="similarity">
    <text evidence="1">Belongs to the ribonucleoside diphosphate reductase small chain family.</text>
</comment>
<dbReference type="EMBL" id="MN739163">
    <property type="protein sequence ID" value="QHS91733.1"/>
    <property type="molecule type" value="Genomic_DNA"/>
</dbReference>